<comment type="subcellular location">
    <subcellularLocation>
        <location evidence="1">Cytoplasm</location>
    </subcellularLocation>
</comment>
<evidence type="ECO:0000256" key="4">
    <source>
        <dbReference type="ARBA" id="ARBA00022723"/>
    </source>
</evidence>
<dbReference type="PANTHER" id="PTHR12110">
    <property type="entry name" value="HYDROXYPYRUVATE ISOMERASE"/>
    <property type="match status" value="1"/>
</dbReference>
<keyword evidence="3" id="KW-0963">Cytoplasm</keyword>
<evidence type="ECO:0000313" key="8">
    <source>
        <dbReference type="EMBL" id="WHX49339.1"/>
    </source>
</evidence>
<dbReference type="InterPro" id="IPR050312">
    <property type="entry name" value="IolE/XylAMocC-like"/>
</dbReference>
<dbReference type="AlphaFoldDB" id="A0AA95I8E4"/>
<evidence type="ECO:0000259" key="7">
    <source>
        <dbReference type="Pfam" id="PF01261"/>
    </source>
</evidence>
<dbReference type="Proteomes" id="UP001177943">
    <property type="component" value="Chromosome"/>
</dbReference>
<dbReference type="PRINTS" id="PR00688">
    <property type="entry name" value="XYLOSISMRASE"/>
</dbReference>
<evidence type="ECO:0000256" key="1">
    <source>
        <dbReference type="ARBA" id="ARBA00004496"/>
    </source>
</evidence>
<dbReference type="GO" id="GO:0009045">
    <property type="term" value="F:xylose isomerase activity"/>
    <property type="evidence" value="ECO:0007669"/>
    <property type="project" value="InterPro"/>
</dbReference>
<dbReference type="PANTHER" id="PTHR12110:SF21">
    <property type="entry name" value="XYLOSE ISOMERASE-LIKE TIM BARREL DOMAIN-CONTAINING PROTEIN"/>
    <property type="match status" value="1"/>
</dbReference>
<protein>
    <recommendedName>
        <fullName evidence="2">Xylose isomerase</fullName>
    </recommendedName>
</protein>
<dbReference type="GO" id="GO:0005975">
    <property type="term" value="P:carbohydrate metabolic process"/>
    <property type="evidence" value="ECO:0007669"/>
    <property type="project" value="InterPro"/>
</dbReference>
<name>A0AA95I8E4_9BACL</name>
<dbReference type="EMBL" id="CP126084">
    <property type="protein sequence ID" value="WHX49339.1"/>
    <property type="molecule type" value="Genomic_DNA"/>
</dbReference>
<dbReference type="GO" id="GO:0046872">
    <property type="term" value="F:metal ion binding"/>
    <property type="evidence" value="ECO:0007669"/>
    <property type="project" value="UniProtKB-KW"/>
</dbReference>
<dbReference type="KEGG" id="pwn:QNH46_01200"/>
<dbReference type="InterPro" id="IPR013022">
    <property type="entry name" value="Xyl_isomerase-like_TIM-brl"/>
</dbReference>
<organism evidence="8 9">
    <name type="scientific">Paenibacillus woosongensis</name>
    <dbReference type="NCBI Taxonomy" id="307580"/>
    <lineage>
        <taxon>Bacteria</taxon>
        <taxon>Bacillati</taxon>
        <taxon>Bacillota</taxon>
        <taxon>Bacilli</taxon>
        <taxon>Bacillales</taxon>
        <taxon>Paenibacillaceae</taxon>
        <taxon>Paenibacillus</taxon>
    </lineage>
</organism>
<keyword evidence="5 8" id="KW-0413">Isomerase</keyword>
<evidence type="ECO:0000313" key="9">
    <source>
        <dbReference type="Proteomes" id="UP001177943"/>
    </source>
</evidence>
<proteinExistence type="predicted"/>
<dbReference type="Pfam" id="PF01261">
    <property type="entry name" value="AP_endonuc_2"/>
    <property type="match status" value="1"/>
</dbReference>
<dbReference type="InterPro" id="IPR036237">
    <property type="entry name" value="Xyl_isomerase-like_sf"/>
</dbReference>
<accession>A0AA95I8E4</accession>
<dbReference type="SUPFAM" id="SSF51658">
    <property type="entry name" value="Xylose isomerase-like"/>
    <property type="match status" value="1"/>
</dbReference>
<feature type="domain" description="Xylose isomerase-like TIM barrel" evidence="7">
    <location>
        <begin position="28"/>
        <end position="271"/>
    </location>
</feature>
<dbReference type="InterPro" id="IPR001998">
    <property type="entry name" value="Xylose_isomerase"/>
</dbReference>
<evidence type="ECO:0000256" key="6">
    <source>
        <dbReference type="ARBA" id="ARBA00023277"/>
    </source>
</evidence>
<gene>
    <name evidence="8" type="ORF">QNH46_01200</name>
</gene>
<evidence type="ECO:0000256" key="3">
    <source>
        <dbReference type="ARBA" id="ARBA00022490"/>
    </source>
</evidence>
<dbReference type="Gene3D" id="3.20.20.150">
    <property type="entry name" value="Divalent-metal-dependent TIM barrel enzymes"/>
    <property type="match status" value="1"/>
</dbReference>
<keyword evidence="4" id="KW-0479">Metal-binding</keyword>
<evidence type="ECO:0000256" key="5">
    <source>
        <dbReference type="ARBA" id="ARBA00023235"/>
    </source>
</evidence>
<keyword evidence="6" id="KW-0119">Carbohydrate metabolism</keyword>
<sequence>MKFATRLNSFPNSSIVETIDQVAAVSGVTHVDLNYPEHFQTNSVEEIKDALKRNDIKLNAINPRFRKEFINGELGNSDADVARKAIELCKQSIDVCRELGGEHVIIWLGYEGFDYSFQINYAQVWNQVARAIEEICRYGSDLKISIEYKPFQPRAYSFISSYADTLLMVGDVGASNLGVTLDFCHMLMKAENPSYGLSLVAERGKLHGIHINDGNKLNDDGLMVGSVNFIQTLEFIFYMKKYNYQGVVYFDTFPVREQPLDELKANIAMFSKLEQLIDQIGVERIQSIIDRNDAVAAQEIMLACLK</sequence>
<reference evidence="8" key="1">
    <citation type="submission" date="2023-05" db="EMBL/GenBank/DDBJ databases">
        <title>Comparative genomics of Bacillaceae isolates and their secondary metabolite potential.</title>
        <authorList>
            <person name="Song L."/>
            <person name="Nielsen L.J."/>
            <person name="Mohite O."/>
            <person name="Xu X."/>
            <person name="Weber T."/>
            <person name="Kovacs A.T."/>
        </authorList>
    </citation>
    <scope>NUCLEOTIDE SEQUENCE</scope>
    <source>
        <strain evidence="8">B2_4</strain>
    </source>
</reference>
<evidence type="ECO:0000256" key="2">
    <source>
        <dbReference type="ARBA" id="ARBA00018232"/>
    </source>
</evidence>
<dbReference type="RefSeq" id="WP_283926570.1">
    <property type="nucleotide sequence ID" value="NZ_CP126084.1"/>
</dbReference>